<dbReference type="Proteomes" id="UP001320119">
    <property type="component" value="Chromosome"/>
</dbReference>
<dbReference type="AlphaFoldDB" id="A0AAN1WL35"/>
<name>A0AAN1WL35_9GAMM</name>
<feature type="signal peptide" evidence="1">
    <location>
        <begin position="1"/>
        <end position="36"/>
    </location>
</feature>
<protein>
    <recommendedName>
        <fullName evidence="4">DUF1552 domain-containing protein</fullName>
    </recommendedName>
</protein>
<proteinExistence type="predicted"/>
<keyword evidence="1" id="KW-0732">Signal</keyword>
<gene>
    <name evidence="2" type="ORF">MARGE09_P3767</name>
</gene>
<evidence type="ECO:0000313" key="3">
    <source>
        <dbReference type="Proteomes" id="UP001320119"/>
    </source>
</evidence>
<dbReference type="Pfam" id="PF07586">
    <property type="entry name" value="HXXSHH"/>
    <property type="match status" value="1"/>
</dbReference>
<dbReference type="InterPro" id="IPR011447">
    <property type="entry name" value="DUF1552"/>
</dbReference>
<dbReference type="EMBL" id="AP023086">
    <property type="protein sequence ID" value="BCD99565.1"/>
    <property type="molecule type" value="Genomic_DNA"/>
</dbReference>
<evidence type="ECO:0000256" key="1">
    <source>
        <dbReference type="SAM" id="SignalP"/>
    </source>
</evidence>
<dbReference type="KEGG" id="marq:MARGE09_P3767"/>
<sequence>MLIKNKRLPRRTLLRGAGAALSLPMLEAMMPAKASAADATPKRFFGFFYPNGTDPGRWQPRTGRLEPGNLSSALQDLAGFGAEGIWPSCEAIYQDITVVNGINHEGLNTNIHTCSMALQAYKKANSDDASTPAAPSLDMLIAQKHAGPYPYLAMSASTDLALSQGYVSWVGAGTPADTERDPRRLFNKLFGAAENSAAANAIAQRNASILDFLKEDCAQLQSKLGQADRQRVDEFLDSIRTMEQQINITHSCGSAQLNGSANNFHDKSKFFIDIAVLAMACDLTNVATVQYSNSWGVNYSDYILGDGSRDEAGTIGVGNYSDHFISHKLGDNDRAKDLDALPRDVAARIADERVVLTSRFKARRFAYLVDKLRNTPTPTGSLYDESLALYCSENGNGDSHSRRDMPTLLAGRAGGFEPGRVINANGARTSALHAAILNKFDFDLTSYGDPASGPLAGI</sequence>
<dbReference type="InterPro" id="IPR006311">
    <property type="entry name" value="TAT_signal"/>
</dbReference>
<accession>A0AAN1WL35</accession>
<evidence type="ECO:0000313" key="2">
    <source>
        <dbReference type="EMBL" id="BCD99565.1"/>
    </source>
</evidence>
<organism evidence="2 3">
    <name type="scientific">Marinagarivorans cellulosilyticus</name>
    <dbReference type="NCBI Taxonomy" id="2721545"/>
    <lineage>
        <taxon>Bacteria</taxon>
        <taxon>Pseudomonadati</taxon>
        <taxon>Pseudomonadota</taxon>
        <taxon>Gammaproteobacteria</taxon>
        <taxon>Cellvibrionales</taxon>
        <taxon>Cellvibrionaceae</taxon>
        <taxon>Marinagarivorans</taxon>
    </lineage>
</organism>
<dbReference type="RefSeq" id="WP_236984832.1">
    <property type="nucleotide sequence ID" value="NZ_AP023086.1"/>
</dbReference>
<keyword evidence="3" id="KW-1185">Reference proteome</keyword>
<evidence type="ECO:0008006" key="4">
    <source>
        <dbReference type="Google" id="ProtNLM"/>
    </source>
</evidence>
<feature type="chain" id="PRO_5042971725" description="DUF1552 domain-containing protein" evidence="1">
    <location>
        <begin position="37"/>
        <end position="458"/>
    </location>
</feature>
<dbReference type="PROSITE" id="PS51318">
    <property type="entry name" value="TAT"/>
    <property type="match status" value="1"/>
</dbReference>
<reference evidence="2 3" key="1">
    <citation type="journal article" date="2022" name="IScience">
        <title>An ultrasensitive nanofiber-based assay for enzymatic hydrolysis and deep-sea microbial degradation of cellulose.</title>
        <authorList>
            <person name="Tsudome M."/>
            <person name="Tachioka M."/>
            <person name="Miyazaki M."/>
            <person name="Uchimura K."/>
            <person name="Tsuda M."/>
            <person name="Takaki Y."/>
            <person name="Deguchi S."/>
        </authorList>
    </citation>
    <scope>NUCLEOTIDE SEQUENCE [LARGE SCALE GENOMIC DNA]</scope>
    <source>
        <strain evidence="2 3">GE09</strain>
    </source>
</reference>